<dbReference type="SUPFAM" id="SSF46894">
    <property type="entry name" value="C-terminal effector domain of the bipartite response regulators"/>
    <property type="match status" value="1"/>
</dbReference>
<protein>
    <submittedName>
        <fullName evidence="5">Putative transcriptional regulatory protein</fullName>
    </submittedName>
</protein>
<evidence type="ECO:0000256" key="2">
    <source>
        <dbReference type="PROSITE-ProRule" id="PRU01091"/>
    </source>
</evidence>
<feature type="DNA-binding region" description="OmpR/PhoB-type" evidence="2">
    <location>
        <begin position="18"/>
        <end position="121"/>
    </location>
</feature>
<dbReference type="AlphaFoldDB" id="A0A486TJH5"/>
<keyword evidence="3" id="KW-1133">Transmembrane helix</keyword>
<dbReference type="GO" id="GO:0000160">
    <property type="term" value="P:phosphorelay signal transduction system"/>
    <property type="evidence" value="ECO:0007669"/>
    <property type="project" value="InterPro"/>
</dbReference>
<evidence type="ECO:0000256" key="3">
    <source>
        <dbReference type="SAM" id="Phobius"/>
    </source>
</evidence>
<gene>
    <name evidence="5" type="ORF">SAMEA4873656_04353</name>
</gene>
<evidence type="ECO:0000256" key="1">
    <source>
        <dbReference type="ARBA" id="ARBA00023125"/>
    </source>
</evidence>
<dbReference type="SMART" id="SM00862">
    <property type="entry name" value="Trans_reg_C"/>
    <property type="match status" value="1"/>
</dbReference>
<dbReference type="GO" id="GO:0003677">
    <property type="term" value="F:DNA binding"/>
    <property type="evidence" value="ECO:0007669"/>
    <property type="project" value="UniProtKB-UniRule"/>
</dbReference>
<reference evidence="5" key="1">
    <citation type="submission" date="2019-03" db="EMBL/GenBank/DDBJ databases">
        <authorList>
            <consortium name="Pathogen Informatics"/>
        </authorList>
    </citation>
    <scope>NUCLEOTIDE SEQUENCE</scope>
    <source>
        <strain evidence="5">5012STDY7626466</strain>
    </source>
</reference>
<name>A0A486TJH5_KLEPN</name>
<dbReference type="Pfam" id="PF00486">
    <property type="entry name" value="Trans_reg_C"/>
    <property type="match status" value="1"/>
</dbReference>
<dbReference type="InterPro" id="IPR036388">
    <property type="entry name" value="WH-like_DNA-bd_sf"/>
</dbReference>
<proteinExistence type="predicted"/>
<dbReference type="InterPro" id="IPR001867">
    <property type="entry name" value="OmpR/PhoB-type_DNA-bd"/>
</dbReference>
<dbReference type="GO" id="GO:0006355">
    <property type="term" value="P:regulation of DNA-templated transcription"/>
    <property type="evidence" value="ECO:0007669"/>
    <property type="project" value="InterPro"/>
</dbReference>
<evidence type="ECO:0000259" key="4">
    <source>
        <dbReference type="PROSITE" id="PS51755"/>
    </source>
</evidence>
<keyword evidence="1 2" id="KW-0238">DNA-binding</keyword>
<dbReference type="PROSITE" id="PS51755">
    <property type="entry name" value="OMPR_PHOB"/>
    <property type="match status" value="1"/>
</dbReference>
<keyword evidence="3" id="KW-0472">Membrane</keyword>
<sequence length="224" mass="25181">MDNRVAWGKDMDDIALFNGCIINQEIIFNANMNELRPLAGNGESISLNAPTARCLLLLLQNCGKVISRDEFLAAVWETRGVVVSQNTFYQNISLLRKSLLKAGLSEDIIITVRQKGFSVAPDTLVIPLSDEECENMNRERLTHFHSSKTADVIFNDTGKINHKLSLPLPVNLAIQENDRRENSVKVAEKLSERLHITFKVPTWLIALIVVMIVINVIVLIVLHR</sequence>
<dbReference type="Gene3D" id="1.10.10.10">
    <property type="entry name" value="Winged helix-like DNA-binding domain superfamily/Winged helix DNA-binding domain"/>
    <property type="match status" value="1"/>
</dbReference>
<feature type="transmembrane region" description="Helical" evidence="3">
    <location>
        <begin position="203"/>
        <end position="222"/>
    </location>
</feature>
<dbReference type="CDD" id="cd00383">
    <property type="entry name" value="trans_reg_C"/>
    <property type="match status" value="1"/>
</dbReference>
<organism evidence="5">
    <name type="scientific">Klebsiella pneumoniae</name>
    <dbReference type="NCBI Taxonomy" id="573"/>
    <lineage>
        <taxon>Bacteria</taxon>
        <taxon>Pseudomonadati</taxon>
        <taxon>Pseudomonadota</taxon>
        <taxon>Gammaproteobacteria</taxon>
        <taxon>Enterobacterales</taxon>
        <taxon>Enterobacteriaceae</taxon>
        <taxon>Klebsiella/Raoultella group</taxon>
        <taxon>Klebsiella</taxon>
        <taxon>Klebsiella pneumoniae complex</taxon>
    </lineage>
</organism>
<feature type="domain" description="OmpR/PhoB-type" evidence="4">
    <location>
        <begin position="18"/>
        <end position="121"/>
    </location>
</feature>
<accession>A0A486TJH5</accession>
<keyword evidence="3" id="KW-0812">Transmembrane</keyword>
<evidence type="ECO:0000313" key="5">
    <source>
        <dbReference type="EMBL" id="VGM26324.1"/>
    </source>
</evidence>
<dbReference type="InterPro" id="IPR016032">
    <property type="entry name" value="Sig_transdc_resp-reg_C-effctor"/>
</dbReference>
<dbReference type="EMBL" id="CAAHCZ010000009">
    <property type="protein sequence ID" value="VGM26324.1"/>
    <property type="molecule type" value="Genomic_DNA"/>
</dbReference>